<name>A0A4S2KF25_9HYME</name>
<dbReference type="EMBL" id="QBLH01002572">
    <property type="protein sequence ID" value="TGZ47991.1"/>
    <property type="molecule type" value="Genomic_DNA"/>
</dbReference>
<evidence type="ECO:0000313" key="3">
    <source>
        <dbReference type="Proteomes" id="UP000310200"/>
    </source>
</evidence>
<reference evidence="2 3" key="1">
    <citation type="journal article" date="2019" name="Philos. Trans. R. Soc. Lond., B, Biol. Sci.">
        <title>Ant behaviour and brain gene expression of defending hosts depend on the ecological success of the intruding social parasite.</title>
        <authorList>
            <person name="Kaur R."/>
            <person name="Stoldt M."/>
            <person name="Jongepier E."/>
            <person name="Feldmeyer B."/>
            <person name="Menzel F."/>
            <person name="Bornberg-Bauer E."/>
            <person name="Foitzik S."/>
        </authorList>
    </citation>
    <scope>NUCLEOTIDE SEQUENCE [LARGE SCALE GENOMIC DNA]</scope>
    <source>
        <tissue evidence="2">Whole body</tissue>
    </source>
</reference>
<dbReference type="AlphaFoldDB" id="A0A4S2KF25"/>
<keyword evidence="3" id="KW-1185">Reference proteome</keyword>
<evidence type="ECO:0000256" key="1">
    <source>
        <dbReference type="SAM" id="MobiDB-lite"/>
    </source>
</evidence>
<accession>A0A4S2KF25</accession>
<proteinExistence type="predicted"/>
<evidence type="ECO:0000313" key="2">
    <source>
        <dbReference type="EMBL" id="TGZ47991.1"/>
    </source>
</evidence>
<gene>
    <name evidence="2" type="ORF">DBV15_05735</name>
</gene>
<feature type="region of interest" description="Disordered" evidence="1">
    <location>
        <begin position="1"/>
        <end position="25"/>
    </location>
</feature>
<organism evidence="2 3">
    <name type="scientific">Temnothorax longispinosus</name>
    <dbReference type="NCBI Taxonomy" id="300112"/>
    <lineage>
        <taxon>Eukaryota</taxon>
        <taxon>Metazoa</taxon>
        <taxon>Ecdysozoa</taxon>
        <taxon>Arthropoda</taxon>
        <taxon>Hexapoda</taxon>
        <taxon>Insecta</taxon>
        <taxon>Pterygota</taxon>
        <taxon>Neoptera</taxon>
        <taxon>Endopterygota</taxon>
        <taxon>Hymenoptera</taxon>
        <taxon>Apocrita</taxon>
        <taxon>Aculeata</taxon>
        <taxon>Formicoidea</taxon>
        <taxon>Formicidae</taxon>
        <taxon>Myrmicinae</taxon>
        <taxon>Temnothorax</taxon>
    </lineage>
</organism>
<protein>
    <submittedName>
        <fullName evidence="2">Uncharacterized protein</fullName>
    </submittedName>
</protein>
<comment type="caution">
    <text evidence="2">The sequence shown here is derived from an EMBL/GenBank/DDBJ whole genome shotgun (WGS) entry which is preliminary data.</text>
</comment>
<dbReference type="Proteomes" id="UP000310200">
    <property type="component" value="Unassembled WGS sequence"/>
</dbReference>
<sequence>MQNGAERVGGRPHFSPYPSSRITRRPAYRAANLGIASGPRGRKTTRRDVRVYRPYASLLPRLIERRNGRACHANYEKHR</sequence>